<evidence type="ECO:0008006" key="3">
    <source>
        <dbReference type="Google" id="ProtNLM"/>
    </source>
</evidence>
<gene>
    <name evidence="1" type="ordered locus">Sinac_2266</name>
</gene>
<evidence type="ECO:0000313" key="2">
    <source>
        <dbReference type="Proteomes" id="UP000010798"/>
    </source>
</evidence>
<keyword evidence="2" id="KW-1185">Reference proteome</keyword>
<dbReference type="RefSeq" id="WP_015245740.1">
    <property type="nucleotide sequence ID" value="NC_019892.1"/>
</dbReference>
<dbReference type="EMBL" id="CP003364">
    <property type="protein sequence ID" value="AGA26584.1"/>
    <property type="molecule type" value="Genomic_DNA"/>
</dbReference>
<dbReference type="HOGENOM" id="CLU_016928_0_0_0"/>
<dbReference type="AlphaFoldDB" id="L0DB26"/>
<dbReference type="STRING" id="886293.Sinac_2266"/>
<name>L0DB26_SINAD</name>
<dbReference type="eggNOG" id="COG1075">
    <property type="taxonomic scope" value="Bacteria"/>
</dbReference>
<organism evidence="1 2">
    <name type="scientific">Singulisphaera acidiphila (strain ATCC BAA-1392 / DSM 18658 / VKM B-2454 / MOB10)</name>
    <dbReference type="NCBI Taxonomy" id="886293"/>
    <lineage>
        <taxon>Bacteria</taxon>
        <taxon>Pseudomonadati</taxon>
        <taxon>Planctomycetota</taxon>
        <taxon>Planctomycetia</taxon>
        <taxon>Isosphaerales</taxon>
        <taxon>Isosphaeraceae</taxon>
        <taxon>Singulisphaera</taxon>
    </lineage>
</organism>
<dbReference type="Gene3D" id="3.40.50.1820">
    <property type="entry name" value="alpha/beta hydrolase"/>
    <property type="match status" value="1"/>
</dbReference>
<reference evidence="1 2" key="1">
    <citation type="submission" date="2012-02" db="EMBL/GenBank/DDBJ databases">
        <title>Complete sequence of chromosome of Singulisphaera acidiphila DSM 18658.</title>
        <authorList>
            <consortium name="US DOE Joint Genome Institute (JGI-PGF)"/>
            <person name="Lucas S."/>
            <person name="Copeland A."/>
            <person name="Lapidus A."/>
            <person name="Glavina del Rio T."/>
            <person name="Dalin E."/>
            <person name="Tice H."/>
            <person name="Bruce D."/>
            <person name="Goodwin L."/>
            <person name="Pitluck S."/>
            <person name="Peters L."/>
            <person name="Ovchinnikova G."/>
            <person name="Chertkov O."/>
            <person name="Kyrpides N."/>
            <person name="Mavromatis K."/>
            <person name="Ivanova N."/>
            <person name="Brettin T."/>
            <person name="Detter J.C."/>
            <person name="Han C."/>
            <person name="Larimer F."/>
            <person name="Land M."/>
            <person name="Hauser L."/>
            <person name="Markowitz V."/>
            <person name="Cheng J.-F."/>
            <person name="Hugenholtz P."/>
            <person name="Woyke T."/>
            <person name="Wu D."/>
            <person name="Tindall B."/>
            <person name="Pomrenke H."/>
            <person name="Brambilla E."/>
            <person name="Klenk H.-P."/>
            <person name="Eisen J.A."/>
        </authorList>
    </citation>
    <scope>NUCLEOTIDE SEQUENCE [LARGE SCALE GENOMIC DNA]</scope>
    <source>
        <strain evidence="2">ATCC BAA-1392 / DSM 18658 / VKM B-2454 / MOB10</strain>
    </source>
</reference>
<evidence type="ECO:0000313" key="1">
    <source>
        <dbReference type="EMBL" id="AGA26584.1"/>
    </source>
</evidence>
<sequence length="639" mass="71533">MSLACLAIVASSLVGWPDITVQPSRGDRAHSASYRNLASLDRPTDRTLDTIKRYDLSRQYRFGTDRVLSSLVKLARERPEPELVYALAELCWVEGRRLDKWRKTNAIDYYVDAVAYAHDFLTDPELVRPDGQRGSDPRYRTAMDLYNAGLERLLRAAQATGPITPEGSIKLKIRGQEQVFRVSLADSAWAVDDVDKLILASDYEVSGLISKTYHYGLGVPLIGVRLADGPAQEETRFYPPEMTFPLTAYLKPTSRLRDTEGDLNATRECTLELIDPVRTRTVCPPLLIPVESDFSTPLAYMWSRTDLNRYRWTGLLRPDQAIGRANLMLLRPYEPGKIPVVMVHGLISSPLAWIPMINELLNDPNVQQRYQFMLYMYPTGVPIPIASAMLRESLREAQRKYNPNGADPAFDQMVLLGHSMGGLLSHVMTLDSEDKLWQLNTDRPFKEIDGPKAVLDELQGYFFFKPLPFVKRVVFLATPHRGSDLSRSLVGRVSSGLIAYSDHINELLLKLVKENPDAFDKRRFRRLPTSIETLESISPNTPSILKAILMMKPQPDVVFHSIIGSLKPAGVDMTTDSVVNYGSAHLDGVESELMVRSDHGVQKDPEAIQEVRRILLKHAAALGGATPPSTVLAVPTGSR</sequence>
<dbReference type="KEGG" id="saci:Sinac_2266"/>
<dbReference type="InterPro" id="IPR029058">
    <property type="entry name" value="AB_hydrolase_fold"/>
</dbReference>
<protein>
    <recommendedName>
        <fullName evidence="3">AB hydrolase-1 domain-containing protein</fullName>
    </recommendedName>
</protein>
<dbReference type="OrthoDB" id="869379at2"/>
<dbReference type="SUPFAM" id="SSF53474">
    <property type="entry name" value="alpha/beta-Hydrolases"/>
    <property type="match status" value="1"/>
</dbReference>
<dbReference type="Proteomes" id="UP000010798">
    <property type="component" value="Chromosome"/>
</dbReference>
<accession>L0DB26</accession>
<proteinExistence type="predicted"/>